<organism evidence="1 2">
    <name type="scientific">Planctomyces bekefii</name>
    <dbReference type="NCBI Taxonomy" id="1653850"/>
    <lineage>
        <taxon>Bacteria</taxon>
        <taxon>Pseudomonadati</taxon>
        <taxon>Planctomycetota</taxon>
        <taxon>Planctomycetia</taxon>
        <taxon>Planctomycetales</taxon>
        <taxon>Planctomycetaceae</taxon>
        <taxon>Planctomyces</taxon>
    </lineage>
</organism>
<dbReference type="AlphaFoldDB" id="A0A5C6M4Q5"/>
<evidence type="ECO:0000313" key="1">
    <source>
        <dbReference type="EMBL" id="TWW09578.1"/>
    </source>
</evidence>
<keyword evidence="2" id="KW-1185">Reference proteome</keyword>
<protein>
    <submittedName>
        <fullName evidence="1">Uncharacterized protein</fullName>
    </submittedName>
</protein>
<dbReference type="EMBL" id="SRHE01000233">
    <property type="protein sequence ID" value="TWW09578.1"/>
    <property type="molecule type" value="Genomic_DNA"/>
</dbReference>
<gene>
    <name evidence="1" type="ORF">E3A20_12970</name>
</gene>
<reference evidence="1 2" key="1">
    <citation type="submission" date="2019-08" db="EMBL/GenBank/DDBJ databases">
        <title>100 year-old enigma solved: identification of Planctomyces bekefii, the type genus and species of the phylum Planctomycetes.</title>
        <authorList>
            <person name="Svetlana D.N."/>
            <person name="Overmann J."/>
        </authorList>
    </citation>
    <scope>NUCLEOTIDE SEQUENCE [LARGE SCALE GENOMIC DNA]</scope>
    <source>
        <strain evidence="1">Phe10_nw2017</strain>
    </source>
</reference>
<feature type="non-terminal residue" evidence="1">
    <location>
        <position position="1"/>
    </location>
</feature>
<accession>A0A5C6M4Q5</accession>
<sequence>QLALMIERKSGADLTSSFGEGRRRAGLVNATYQSASYTLEPVSWLRMLQHGRLRTQRETSWYLGLNFGPDHYVLAYCLLTGPDGVRERLGTMIWHHLYVMRAQSFSAGHQRVELNELRDEFQGFFAAIPKAQQLENIVLAFTVFSREDKKAYSGHFGPSRPFVIGVENYVSPSNDVVLTYANGRDLRYWDVTADLNGPHCYILSYDTSKLDAAPIDTVQRRIAQSLAEAERVEDLHRILGSMVRESSLPRYYVSAILNTQVEEGESEPDLPDLPKAQ</sequence>
<name>A0A5C6M4Q5_9PLAN</name>
<dbReference type="Proteomes" id="UP000321083">
    <property type="component" value="Unassembled WGS sequence"/>
</dbReference>
<comment type="caution">
    <text evidence="1">The sequence shown here is derived from an EMBL/GenBank/DDBJ whole genome shotgun (WGS) entry which is preliminary data.</text>
</comment>
<reference evidence="1 2" key="2">
    <citation type="submission" date="2019-08" db="EMBL/GenBank/DDBJ databases">
        <authorList>
            <person name="Henke P."/>
        </authorList>
    </citation>
    <scope>NUCLEOTIDE SEQUENCE [LARGE SCALE GENOMIC DNA]</scope>
    <source>
        <strain evidence="1">Phe10_nw2017</strain>
    </source>
</reference>
<evidence type="ECO:0000313" key="2">
    <source>
        <dbReference type="Proteomes" id="UP000321083"/>
    </source>
</evidence>
<proteinExistence type="predicted"/>